<dbReference type="RefSeq" id="WP_172457997.1">
    <property type="nucleotide sequence ID" value="NZ_UAPU01000005.1"/>
</dbReference>
<dbReference type="InterPro" id="IPR007298">
    <property type="entry name" value="Cu-R_lipoprotein_NlpE"/>
</dbReference>
<protein>
    <submittedName>
        <fullName evidence="2">Copper homeostasis protein CutF</fullName>
    </submittedName>
</protein>
<evidence type="ECO:0000256" key="1">
    <source>
        <dbReference type="SAM" id="SignalP"/>
    </source>
</evidence>
<feature type="signal peptide" evidence="1">
    <location>
        <begin position="1"/>
        <end position="20"/>
    </location>
</feature>
<organism evidence="2 3">
    <name type="scientific">Anaerobiospirillum thomasii</name>
    <dbReference type="NCBI Taxonomy" id="179995"/>
    <lineage>
        <taxon>Bacteria</taxon>
        <taxon>Pseudomonadati</taxon>
        <taxon>Pseudomonadota</taxon>
        <taxon>Gammaproteobacteria</taxon>
        <taxon>Aeromonadales</taxon>
        <taxon>Succinivibrionaceae</taxon>
        <taxon>Anaerobiospirillum</taxon>
    </lineage>
</organism>
<proteinExistence type="predicted"/>
<evidence type="ECO:0000313" key="2">
    <source>
        <dbReference type="EMBL" id="SPT70427.1"/>
    </source>
</evidence>
<reference evidence="2 3" key="1">
    <citation type="submission" date="2018-06" db="EMBL/GenBank/DDBJ databases">
        <authorList>
            <consortium name="Pathogen Informatics"/>
            <person name="Doyle S."/>
        </authorList>
    </citation>
    <scope>NUCLEOTIDE SEQUENCE [LARGE SCALE GENOMIC DNA]</scope>
    <source>
        <strain evidence="2 3">NCTC13093</strain>
    </source>
</reference>
<gene>
    <name evidence="2" type="primary">nlpE</name>
    <name evidence="2" type="ORF">NCTC13093_01842</name>
</gene>
<keyword evidence="3" id="KW-1185">Reference proteome</keyword>
<dbReference type="AlphaFoldDB" id="A0A2X0WJ51"/>
<name>A0A2X0WJ51_9GAMM</name>
<dbReference type="Pfam" id="PF04170">
    <property type="entry name" value="NlpE"/>
    <property type="match status" value="1"/>
</dbReference>
<sequence>MYKKALLAIVLGTAVLTACSSSSPQPPEEAQKEQVAKAAPFIGLYSGVTPCASCEGIELNLSINADTTYDLKTTYIGSADKSSISDMAFMESGVYKIDDDIVTLITPSSGNETYFKLLDDGNLLRVSEDGSEPLEPMRDLYILKKVQ</sequence>
<dbReference type="PROSITE" id="PS51257">
    <property type="entry name" value="PROKAR_LIPOPROTEIN"/>
    <property type="match status" value="1"/>
</dbReference>
<dbReference type="EMBL" id="UAPV01000001">
    <property type="protein sequence ID" value="SPT70427.1"/>
    <property type="molecule type" value="Genomic_DNA"/>
</dbReference>
<keyword evidence="1" id="KW-0732">Signal</keyword>
<accession>A0A2X0WJ51</accession>
<feature type="chain" id="PRO_5015899907" evidence="1">
    <location>
        <begin position="21"/>
        <end position="147"/>
    </location>
</feature>
<dbReference type="Proteomes" id="UP000250086">
    <property type="component" value="Unassembled WGS sequence"/>
</dbReference>
<evidence type="ECO:0000313" key="3">
    <source>
        <dbReference type="Proteomes" id="UP000250086"/>
    </source>
</evidence>
<dbReference type="Gene3D" id="2.40.128.640">
    <property type="match status" value="1"/>
</dbReference>